<reference evidence="4 5" key="1">
    <citation type="submission" date="2021-05" db="EMBL/GenBank/DDBJ databases">
        <title>Genome Assembly of Synthetic Allotetraploid Brassica napus Reveals Homoeologous Exchanges between Subgenomes.</title>
        <authorList>
            <person name="Davis J.T."/>
        </authorList>
    </citation>
    <scope>NUCLEOTIDE SEQUENCE [LARGE SCALE GENOMIC DNA]</scope>
    <source>
        <strain evidence="5">cv. Da-Ae</strain>
        <tissue evidence="4">Seedling</tissue>
    </source>
</reference>
<dbReference type="PANTHER" id="PTHR33357:SF3">
    <property type="entry name" value="METALLOTHIONEIN-LIKE PROTEIN 3"/>
    <property type="match status" value="1"/>
</dbReference>
<evidence type="ECO:0000256" key="2">
    <source>
        <dbReference type="ARBA" id="ARBA00022723"/>
    </source>
</evidence>
<gene>
    <name evidence="4" type="ORF">HID58_019452</name>
</gene>
<name>A0ABQ8DCV3_BRANA</name>
<comment type="caution">
    <text evidence="4">The sequence shown here is derived from an EMBL/GenBank/DDBJ whole genome shotgun (WGS) entry which is preliminary data.</text>
</comment>
<feature type="non-terminal residue" evidence="4">
    <location>
        <position position="1"/>
    </location>
</feature>
<keyword evidence="5" id="KW-1185">Reference proteome</keyword>
<evidence type="ECO:0000256" key="1">
    <source>
        <dbReference type="ARBA" id="ARBA00005802"/>
    </source>
</evidence>
<evidence type="ECO:0000256" key="3">
    <source>
        <dbReference type="ARBA" id="ARBA00022851"/>
    </source>
</evidence>
<dbReference type="Proteomes" id="UP000824890">
    <property type="component" value="Unassembled WGS sequence"/>
</dbReference>
<comment type="similarity">
    <text evidence="1">Belongs to the metallothionein superfamily. Type 15 family.</text>
</comment>
<protein>
    <recommendedName>
        <fullName evidence="6">Metallothionein-like protein type 3</fullName>
    </recommendedName>
</protein>
<dbReference type="PANTHER" id="PTHR33357">
    <property type="entry name" value="METALLOTHIONEIN-LIKE PROTEIN 3"/>
    <property type="match status" value="1"/>
</dbReference>
<sequence length="70" mass="7482">IKIMSSCGNCDCSDKTQCVKKGTSYTLDIVETQESYKEAMIMDVTGAEENGCQCKCGSSCSCVNCTCCPN</sequence>
<organism evidence="4 5">
    <name type="scientific">Brassica napus</name>
    <name type="common">Rape</name>
    <dbReference type="NCBI Taxonomy" id="3708"/>
    <lineage>
        <taxon>Eukaryota</taxon>
        <taxon>Viridiplantae</taxon>
        <taxon>Streptophyta</taxon>
        <taxon>Embryophyta</taxon>
        <taxon>Tracheophyta</taxon>
        <taxon>Spermatophyta</taxon>
        <taxon>Magnoliopsida</taxon>
        <taxon>eudicotyledons</taxon>
        <taxon>Gunneridae</taxon>
        <taxon>Pentapetalae</taxon>
        <taxon>rosids</taxon>
        <taxon>malvids</taxon>
        <taxon>Brassicales</taxon>
        <taxon>Brassicaceae</taxon>
        <taxon>Brassiceae</taxon>
        <taxon>Brassica</taxon>
    </lineage>
</organism>
<dbReference type="EMBL" id="JAGKQM010000005">
    <property type="protein sequence ID" value="KAH0927196.1"/>
    <property type="molecule type" value="Genomic_DNA"/>
</dbReference>
<keyword evidence="2" id="KW-0479">Metal-binding</keyword>
<dbReference type="InterPro" id="IPR044671">
    <property type="entry name" value="MT3"/>
</dbReference>
<evidence type="ECO:0000313" key="5">
    <source>
        <dbReference type="Proteomes" id="UP000824890"/>
    </source>
</evidence>
<keyword evidence="3" id="KW-0480">Metal-thiolate cluster</keyword>
<accession>A0ABQ8DCV3</accession>
<proteinExistence type="inferred from homology"/>
<evidence type="ECO:0008006" key="6">
    <source>
        <dbReference type="Google" id="ProtNLM"/>
    </source>
</evidence>
<evidence type="ECO:0000313" key="4">
    <source>
        <dbReference type="EMBL" id="KAH0927196.1"/>
    </source>
</evidence>